<keyword evidence="4 10" id="KW-0812">Transmembrane</keyword>
<evidence type="ECO:0000256" key="3">
    <source>
        <dbReference type="ARBA" id="ARBA00022448"/>
    </source>
</evidence>
<dbReference type="GO" id="GO:0015271">
    <property type="term" value="F:outward rectifier potassium channel activity"/>
    <property type="evidence" value="ECO:0000318"/>
    <property type="project" value="GO_Central"/>
</dbReference>
<evidence type="ECO:0000256" key="8">
    <source>
        <dbReference type="ARBA" id="ARBA00023303"/>
    </source>
</evidence>
<dbReference type="Gramene" id="PHT82683">
    <property type="protein sequence ID" value="PHT82683"/>
    <property type="gene ID" value="T459_11126"/>
</dbReference>
<evidence type="ECO:0000256" key="10">
    <source>
        <dbReference type="SAM" id="Phobius"/>
    </source>
</evidence>
<dbReference type="Gene3D" id="1.10.238.10">
    <property type="entry name" value="EF-hand"/>
    <property type="match status" value="1"/>
</dbReference>
<feature type="domain" description="Potassium channel" evidence="11">
    <location>
        <begin position="74"/>
        <end position="147"/>
    </location>
</feature>
<accession>A0A1U8GH21</accession>
<dbReference type="PANTHER" id="PTHR11003">
    <property type="entry name" value="POTASSIUM CHANNEL, SUBFAMILY K"/>
    <property type="match status" value="1"/>
</dbReference>
<dbReference type="Proteomes" id="UP000222542">
    <property type="component" value="Unassembled WGS sequence"/>
</dbReference>
<dbReference type="Pfam" id="PF07885">
    <property type="entry name" value="Ion_trans_2"/>
    <property type="match status" value="2"/>
</dbReference>
<keyword evidence="7 10" id="KW-0472">Membrane</keyword>
<keyword evidence="8" id="KW-0407">Ion channel</keyword>
<dbReference type="EMBL" id="AYRZ02000004">
    <property type="protein sequence ID" value="PHT82683.1"/>
    <property type="molecule type" value="Genomic_DNA"/>
</dbReference>
<dbReference type="OMA" id="NIMESHY"/>
<evidence type="ECO:0000256" key="9">
    <source>
        <dbReference type="SAM" id="MobiDB-lite"/>
    </source>
</evidence>
<dbReference type="GO" id="GO:0022841">
    <property type="term" value="F:potassium ion leak channel activity"/>
    <property type="evidence" value="ECO:0000318"/>
    <property type="project" value="GO_Central"/>
</dbReference>
<proteinExistence type="inferred from homology"/>
<dbReference type="OrthoDB" id="415460at2759"/>
<dbReference type="InterPro" id="IPR013099">
    <property type="entry name" value="K_chnl_dom"/>
</dbReference>
<evidence type="ECO:0000256" key="2">
    <source>
        <dbReference type="ARBA" id="ARBA00010159"/>
    </source>
</evidence>
<dbReference type="KEGG" id="cann:107868430"/>
<feature type="transmembrane region" description="Helical" evidence="10">
    <location>
        <begin position="214"/>
        <end position="235"/>
    </location>
</feature>
<gene>
    <name evidence="12" type="ORF">T459_11126</name>
</gene>
<keyword evidence="3" id="KW-0813">Transport</keyword>
<dbReference type="AlphaFoldDB" id="A0A1U8GH21"/>
<dbReference type="InterPro" id="IPR003280">
    <property type="entry name" value="2pore_dom_K_chnl"/>
</dbReference>
<organism evidence="12 13">
    <name type="scientific">Capsicum annuum</name>
    <name type="common">Capsicum pepper</name>
    <dbReference type="NCBI Taxonomy" id="4072"/>
    <lineage>
        <taxon>Eukaryota</taxon>
        <taxon>Viridiplantae</taxon>
        <taxon>Streptophyta</taxon>
        <taxon>Embryophyta</taxon>
        <taxon>Tracheophyta</taxon>
        <taxon>Spermatophyta</taxon>
        <taxon>Magnoliopsida</taxon>
        <taxon>eudicotyledons</taxon>
        <taxon>Gunneridae</taxon>
        <taxon>Pentapetalae</taxon>
        <taxon>asterids</taxon>
        <taxon>lamiids</taxon>
        <taxon>Solanales</taxon>
        <taxon>Solanaceae</taxon>
        <taxon>Solanoideae</taxon>
        <taxon>Capsiceae</taxon>
        <taxon>Capsicum</taxon>
    </lineage>
</organism>
<feature type="domain" description="Potassium channel" evidence="11">
    <location>
        <begin position="166"/>
        <end position="231"/>
    </location>
</feature>
<keyword evidence="6" id="KW-0406">Ion transport</keyword>
<dbReference type="GO" id="GO:0009705">
    <property type="term" value="C:plant-type vacuole membrane"/>
    <property type="evidence" value="ECO:0000318"/>
    <property type="project" value="GO_Central"/>
</dbReference>
<feature type="transmembrane region" description="Helical" evidence="10">
    <location>
        <begin position="64"/>
        <end position="86"/>
    </location>
</feature>
<reference evidence="12 13" key="2">
    <citation type="journal article" date="2017" name="Genome Biol.">
        <title>New reference genome sequences of hot pepper reveal the massive evolution of plant disease-resistance genes by retroduplication.</title>
        <authorList>
            <person name="Kim S."/>
            <person name="Park J."/>
            <person name="Yeom S.I."/>
            <person name="Kim Y.M."/>
            <person name="Seo E."/>
            <person name="Kim K.T."/>
            <person name="Kim M.S."/>
            <person name="Lee J.M."/>
            <person name="Cheong K."/>
            <person name="Shin H.S."/>
            <person name="Kim S.B."/>
            <person name="Han K."/>
            <person name="Lee J."/>
            <person name="Park M."/>
            <person name="Lee H.A."/>
            <person name="Lee H.Y."/>
            <person name="Lee Y."/>
            <person name="Oh S."/>
            <person name="Lee J.H."/>
            <person name="Choi E."/>
            <person name="Choi E."/>
            <person name="Lee S.E."/>
            <person name="Jeon J."/>
            <person name="Kim H."/>
            <person name="Choi G."/>
            <person name="Song H."/>
            <person name="Lee J."/>
            <person name="Lee S.C."/>
            <person name="Kwon J.K."/>
            <person name="Lee H.Y."/>
            <person name="Koo N."/>
            <person name="Hong Y."/>
            <person name="Kim R.W."/>
            <person name="Kang W.H."/>
            <person name="Huh J.H."/>
            <person name="Kang B.C."/>
            <person name="Yang T.J."/>
            <person name="Lee Y.H."/>
            <person name="Bennetzen J.L."/>
            <person name="Choi D."/>
        </authorList>
    </citation>
    <scope>NUCLEOTIDE SEQUENCE [LARGE SCALE GENOMIC DNA]</scope>
    <source>
        <strain evidence="13">cv. CM334</strain>
    </source>
</reference>
<comment type="subcellular location">
    <subcellularLocation>
        <location evidence="1">Membrane</location>
        <topology evidence="1">Multi-pass membrane protein</topology>
    </subcellularLocation>
</comment>
<dbReference type="PANTHER" id="PTHR11003:SF286">
    <property type="entry name" value="TWO-PORE POTASSIUM CHANNEL 3-LIKE"/>
    <property type="match status" value="1"/>
</dbReference>
<comment type="similarity">
    <text evidence="2">Belongs to the two pore domain potassium channel (TC 1.A.1.7) family.</text>
</comment>
<feature type="region of interest" description="Disordered" evidence="9">
    <location>
        <begin position="1"/>
        <end position="46"/>
    </location>
</feature>
<keyword evidence="13" id="KW-1185">Reference proteome</keyword>
<feature type="transmembrane region" description="Helical" evidence="10">
    <location>
        <begin position="98"/>
        <end position="114"/>
    </location>
</feature>
<feature type="transmembrane region" description="Helical" evidence="10">
    <location>
        <begin position="160"/>
        <end position="178"/>
    </location>
</feature>
<dbReference type="InterPro" id="IPR018247">
    <property type="entry name" value="EF_Hand_1_Ca_BS"/>
</dbReference>
<feature type="compositionally biased region" description="Low complexity" evidence="9">
    <location>
        <begin position="1"/>
        <end position="21"/>
    </location>
</feature>
<dbReference type="PROSITE" id="PS00018">
    <property type="entry name" value="EF_HAND_1"/>
    <property type="match status" value="1"/>
</dbReference>
<sequence length="320" mass="36902">MEKQPLLPSSSSSSNQNPIQIDPKRKLHRSKSTPPSSSITPSNNLENHLAPYTNPPYFIKNNSILKQVILLLFICLIIGIIICSFFMDEFKSKKTYPIVDALYFCILTMCTIGYSDITPNSTFTKIFSILFVLITFGIFHIILTYFLDSQRNTHKTRIKVALLLGIFVLCIGIGVFFMHFVEKIGWFDSFYFSFMGVTSVGYGEKVFKSIVGRIFGSIWLVFSIIVFIRVFILLVEIRVDERQREVEKWVMELDMTIDQFHAADIDNDGFVSKSDFVIYKLKEMGKITERDTLMINKQFEKLDNGNFGRITLSNIMESHY</sequence>
<dbReference type="GO" id="GO:0071805">
    <property type="term" value="P:potassium ion transmembrane transport"/>
    <property type="evidence" value="ECO:0000318"/>
    <property type="project" value="GO_Central"/>
</dbReference>
<evidence type="ECO:0000256" key="4">
    <source>
        <dbReference type="ARBA" id="ARBA00022692"/>
    </source>
</evidence>
<keyword evidence="5 10" id="KW-1133">Transmembrane helix</keyword>
<name>A0A1U8GH21_CAPAN</name>
<comment type="caution">
    <text evidence="12">The sequence shown here is derived from an EMBL/GenBank/DDBJ whole genome shotgun (WGS) entry which is preliminary data.</text>
</comment>
<evidence type="ECO:0000256" key="7">
    <source>
        <dbReference type="ARBA" id="ARBA00023136"/>
    </source>
</evidence>
<feature type="transmembrane region" description="Helical" evidence="10">
    <location>
        <begin position="126"/>
        <end position="148"/>
    </location>
</feature>
<dbReference type="SUPFAM" id="SSF81324">
    <property type="entry name" value="Voltage-gated potassium channels"/>
    <property type="match status" value="2"/>
</dbReference>
<evidence type="ECO:0000256" key="1">
    <source>
        <dbReference type="ARBA" id="ARBA00004141"/>
    </source>
</evidence>
<dbReference type="GO" id="GO:0005886">
    <property type="term" value="C:plasma membrane"/>
    <property type="evidence" value="ECO:0000318"/>
    <property type="project" value="GO_Central"/>
</dbReference>
<evidence type="ECO:0000313" key="12">
    <source>
        <dbReference type="EMBL" id="PHT82683.1"/>
    </source>
</evidence>
<dbReference type="PRINTS" id="PR01333">
    <property type="entry name" value="2POREKCHANEL"/>
</dbReference>
<reference evidence="12 13" key="1">
    <citation type="journal article" date="2014" name="Nat. Genet.">
        <title>Genome sequence of the hot pepper provides insights into the evolution of pungency in Capsicum species.</title>
        <authorList>
            <person name="Kim S."/>
            <person name="Park M."/>
            <person name="Yeom S.I."/>
            <person name="Kim Y.M."/>
            <person name="Lee J.M."/>
            <person name="Lee H.A."/>
            <person name="Seo E."/>
            <person name="Choi J."/>
            <person name="Cheong K."/>
            <person name="Kim K.T."/>
            <person name="Jung K."/>
            <person name="Lee G.W."/>
            <person name="Oh S.K."/>
            <person name="Bae C."/>
            <person name="Kim S.B."/>
            <person name="Lee H.Y."/>
            <person name="Kim S.Y."/>
            <person name="Kim M.S."/>
            <person name="Kang B.C."/>
            <person name="Jo Y.D."/>
            <person name="Yang H.B."/>
            <person name="Jeong H.J."/>
            <person name="Kang W.H."/>
            <person name="Kwon J.K."/>
            <person name="Shin C."/>
            <person name="Lim J.Y."/>
            <person name="Park J.H."/>
            <person name="Huh J.H."/>
            <person name="Kim J.S."/>
            <person name="Kim B.D."/>
            <person name="Cohen O."/>
            <person name="Paran I."/>
            <person name="Suh M.C."/>
            <person name="Lee S.B."/>
            <person name="Kim Y.K."/>
            <person name="Shin Y."/>
            <person name="Noh S.J."/>
            <person name="Park J."/>
            <person name="Seo Y.S."/>
            <person name="Kwon S.Y."/>
            <person name="Kim H.A."/>
            <person name="Park J.M."/>
            <person name="Kim H.J."/>
            <person name="Choi S.B."/>
            <person name="Bosland P.W."/>
            <person name="Reeves G."/>
            <person name="Jo S.H."/>
            <person name="Lee B.W."/>
            <person name="Cho H.T."/>
            <person name="Choi H.S."/>
            <person name="Lee M.S."/>
            <person name="Yu Y."/>
            <person name="Do Choi Y."/>
            <person name="Park B.S."/>
            <person name="van Deynze A."/>
            <person name="Ashrafi H."/>
            <person name="Hill T."/>
            <person name="Kim W.T."/>
            <person name="Pai H.S."/>
            <person name="Ahn H.K."/>
            <person name="Yeam I."/>
            <person name="Giovannoni J.J."/>
            <person name="Rose J.K."/>
            <person name="Sorensen I."/>
            <person name="Lee S.J."/>
            <person name="Kim R.W."/>
            <person name="Choi I.Y."/>
            <person name="Choi B.S."/>
            <person name="Lim J.S."/>
            <person name="Lee Y.H."/>
            <person name="Choi D."/>
        </authorList>
    </citation>
    <scope>NUCLEOTIDE SEQUENCE [LARGE SCALE GENOMIC DNA]</scope>
    <source>
        <strain evidence="13">cv. CM334</strain>
    </source>
</reference>
<protein>
    <recommendedName>
        <fullName evidence="11">Potassium channel domain-containing protein</fullName>
    </recommendedName>
</protein>
<evidence type="ECO:0000259" key="11">
    <source>
        <dbReference type="Pfam" id="PF07885"/>
    </source>
</evidence>
<evidence type="ECO:0000256" key="6">
    <source>
        <dbReference type="ARBA" id="ARBA00023065"/>
    </source>
</evidence>
<evidence type="ECO:0000256" key="5">
    <source>
        <dbReference type="ARBA" id="ARBA00022989"/>
    </source>
</evidence>
<dbReference type="Gene3D" id="1.10.287.70">
    <property type="match status" value="2"/>
</dbReference>
<feature type="compositionally biased region" description="Low complexity" evidence="9">
    <location>
        <begin position="32"/>
        <end position="42"/>
    </location>
</feature>
<evidence type="ECO:0000313" key="13">
    <source>
        <dbReference type="Proteomes" id="UP000222542"/>
    </source>
</evidence>